<dbReference type="EMBL" id="CP001693">
    <property type="protein sequence ID" value="ADQ69204.1"/>
    <property type="molecule type" value="Genomic_DNA"/>
</dbReference>
<dbReference type="InterPro" id="IPR025295">
    <property type="entry name" value="eCIS_core_dom"/>
</dbReference>
<proteinExistence type="predicted"/>
<dbReference type="HOGENOM" id="CLU_619120_0_0_2"/>
<dbReference type="Proteomes" id="UP000006663">
    <property type="component" value="Plasmid pHBOR03"/>
</dbReference>
<protein>
    <recommendedName>
        <fullName evidence="2">eCIS core domain-containing protein</fullName>
    </recommendedName>
</protein>
<organism evidence="3 4">
    <name type="scientific">Halogeometricum borinquense (strain ATCC 700274 / DSM 11551 / JCM 10706 / KCTC 4070 / PR3)</name>
    <dbReference type="NCBI Taxonomy" id="469382"/>
    <lineage>
        <taxon>Archaea</taxon>
        <taxon>Methanobacteriati</taxon>
        <taxon>Methanobacteriota</taxon>
        <taxon>Stenosarchaea group</taxon>
        <taxon>Halobacteria</taxon>
        <taxon>Halobacteriales</taxon>
        <taxon>Haloferacaceae</taxon>
        <taxon>Halogeometricum</taxon>
    </lineage>
</organism>
<dbReference type="AlphaFoldDB" id="E4NVY4"/>
<accession>E4NVY4</accession>
<feature type="region of interest" description="Disordered" evidence="1">
    <location>
        <begin position="104"/>
        <end position="160"/>
    </location>
</feature>
<keyword evidence="4" id="KW-1185">Reference proteome</keyword>
<gene>
    <name evidence="3" type="ordered locus">Hbor_38900</name>
</gene>
<evidence type="ECO:0000313" key="3">
    <source>
        <dbReference type="EMBL" id="ADQ69204.1"/>
    </source>
</evidence>
<feature type="region of interest" description="Disordered" evidence="1">
    <location>
        <begin position="13"/>
        <end position="52"/>
    </location>
</feature>
<keyword evidence="3" id="KW-0614">Plasmid</keyword>
<feature type="compositionally biased region" description="Acidic residues" evidence="1">
    <location>
        <begin position="425"/>
        <end position="435"/>
    </location>
</feature>
<name>E4NVY4_HALBP</name>
<feature type="compositionally biased region" description="Polar residues" evidence="1">
    <location>
        <begin position="16"/>
        <end position="34"/>
    </location>
</feature>
<reference evidence="4" key="1">
    <citation type="journal article" date="2009" name="Stand. Genomic Sci.">
        <title>Complete genome sequence of Halogeometricum borinquense type strain (PR3).</title>
        <authorList>
            <person name="Malfatti S."/>
            <person name="Tindall B.J."/>
            <person name="Schneider S."/>
            <person name="Fahnrich R."/>
            <person name="Lapidus A."/>
            <person name="Labuttii K."/>
            <person name="Copeland A."/>
            <person name="Glavina Del Rio T."/>
            <person name="Nolan M."/>
            <person name="Chen F."/>
            <person name="Lucas S."/>
            <person name="Tice H."/>
            <person name="Cheng J.F."/>
            <person name="Bruce D."/>
            <person name="Goodwin L."/>
            <person name="Pitluck S."/>
            <person name="Anderson I."/>
            <person name="Pati A."/>
            <person name="Ivanova N."/>
            <person name="Mavromatis K."/>
            <person name="Chen A."/>
            <person name="Palaniappan K."/>
            <person name="D'haeseleer P."/>
            <person name="Goker M."/>
            <person name="Bristow J."/>
            <person name="Eisen J.A."/>
            <person name="Markowitz V."/>
            <person name="Hugenholtz P."/>
            <person name="Kyrpides N.C."/>
            <person name="Klenk H.P."/>
            <person name="Chain P."/>
        </authorList>
    </citation>
    <scope>NUCLEOTIDE SEQUENCE [LARGE SCALE GENOMIC DNA]</scope>
    <source>
        <strain evidence="4">ATCC 700274 / DSM 11551 / JCM 10706 / KCTC 4070 / PR3</strain>
        <plasmid evidence="4">pHBOR03</plasmid>
    </source>
</reference>
<feature type="domain" description="eCIS core" evidence="2">
    <location>
        <begin position="159"/>
        <end position="236"/>
    </location>
</feature>
<sequence length="442" mass="47923">MAIKFAVRMRFRSANERTTPSKESSSVPSIQELTGGSNRNQSRGGGSLTPQECESRFGVEIYMDGLDTKIQRLAKKHGADQVRQWADEGMTVDTMGKPRDMRAFRQRQKERPAEVPKDIERRNAKSVQRSRGAHHEASKAGDANVPDSVRDVISSPGQQLDTSIQRAMEDRMGDNLGDVRVHTGPSAAKACEDINARAFTVGNHIAFNHGEYDPSSAEGQHILAHELAHVRQQTGGAVSMLPQEGSLEIDPDPRLEREAEETAQRVMQGGKIGVHRMEHSDVHVQRTPAEVSVENNYAGIRELKEEVSELKEKVNSGWSEKVAGGMAAVGSSAAVAGTRAALESDLAQTIEGGETLSKMIPHAGEIMAHHPEVTAAVGLTAVASGGLYGAQQAVDGSGIFDRIGDGVKSAFGHVKSKFSRKDESEREEEEREEDSGWFSGLN</sequence>
<geneLocation type="plasmid" evidence="3 4">
    <name>pHBOR03</name>
</geneLocation>
<evidence type="ECO:0000259" key="2">
    <source>
        <dbReference type="Pfam" id="PF13699"/>
    </source>
</evidence>
<evidence type="ECO:0000313" key="4">
    <source>
        <dbReference type="Proteomes" id="UP000006663"/>
    </source>
</evidence>
<feature type="region of interest" description="Disordered" evidence="1">
    <location>
        <begin position="414"/>
        <end position="442"/>
    </location>
</feature>
<evidence type="ECO:0000256" key="1">
    <source>
        <dbReference type="SAM" id="MobiDB-lite"/>
    </source>
</evidence>
<dbReference type="KEGG" id="hbo:Hbor_38900"/>
<feature type="compositionally biased region" description="Basic and acidic residues" evidence="1">
    <location>
        <begin position="104"/>
        <end position="123"/>
    </location>
</feature>
<dbReference type="Pfam" id="PF13699">
    <property type="entry name" value="eCIS_core"/>
    <property type="match status" value="1"/>
</dbReference>